<dbReference type="InterPro" id="IPR013099">
    <property type="entry name" value="K_chnl_dom"/>
</dbReference>
<dbReference type="GO" id="GO:0030322">
    <property type="term" value="P:stabilization of membrane potential"/>
    <property type="evidence" value="ECO:0007669"/>
    <property type="project" value="TreeGrafter"/>
</dbReference>
<evidence type="ECO:0000313" key="11">
    <source>
        <dbReference type="EMBL" id="ELU12952.1"/>
    </source>
</evidence>
<keyword evidence="5 8" id="KW-0406">Ion transport</keyword>
<evidence type="ECO:0000256" key="5">
    <source>
        <dbReference type="ARBA" id="ARBA00023065"/>
    </source>
</evidence>
<dbReference type="EnsemblMetazoa" id="CapteT112884">
    <property type="protein sequence ID" value="CapteP112884"/>
    <property type="gene ID" value="CapteG112884"/>
</dbReference>
<comment type="subcellular location">
    <subcellularLocation>
        <location evidence="1">Membrane</location>
        <topology evidence="1">Multi-pass membrane protein</topology>
    </subcellularLocation>
</comment>
<evidence type="ECO:0000256" key="6">
    <source>
        <dbReference type="ARBA" id="ARBA00023136"/>
    </source>
</evidence>
<feature type="domain" description="Potassium channel" evidence="10">
    <location>
        <begin position="85"/>
        <end position="144"/>
    </location>
</feature>
<comment type="similarity">
    <text evidence="8">Belongs to the two pore domain potassium channel (TC 1.A.1.8) family.</text>
</comment>
<feature type="transmembrane region" description="Helical" evidence="9">
    <location>
        <begin position="6"/>
        <end position="26"/>
    </location>
</feature>
<reference evidence="11 13" key="2">
    <citation type="journal article" date="2013" name="Nature">
        <title>Insights into bilaterian evolution from three spiralian genomes.</title>
        <authorList>
            <person name="Simakov O."/>
            <person name="Marletaz F."/>
            <person name="Cho S.J."/>
            <person name="Edsinger-Gonzales E."/>
            <person name="Havlak P."/>
            <person name="Hellsten U."/>
            <person name="Kuo D.H."/>
            <person name="Larsson T."/>
            <person name="Lv J."/>
            <person name="Arendt D."/>
            <person name="Savage R."/>
            <person name="Osoegawa K."/>
            <person name="de Jong P."/>
            <person name="Grimwood J."/>
            <person name="Chapman J.A."/>
            <person name="Shapiro H."/>
            <person name="Aerts A."/>
            <person name="Otillar R.P."/>
            <person name="Terry A.Y."/>
            <person name="Boore J.L."/>
            <person name="Grigoriev I.V."/>
            <person name="Lindberg D.R."/>
            <person name="Seaver E.C."/>
            <person name="Weisblat D.A."/>
            <person name="Putnam N.H."/>
            <person name="Rokhsar D.S."/>
        </authorList>
    </citation>
    <scope>NUCLEOTIDE SEQUENCE</scope>
    <source>
        <strain evidence="11 13">I ESC-2004</strain>
    </source>
</reference>
<dbReference type="EMBL" id="AMQN01000795">
    <property type="status" value="NOT_ANNOTATED_CDS"/>
    <property type="molecule type" value="Genomic_DNA"/>
</dbReference>
<name>R7V386_CAPTE</name>
<organism evidence="11">
    <name type="scientific">Capitella teleta</name>
    <name type="common">Polychaete worm</name>
    <dbReference type="NCBI Taxonomy" id="283909"/>
    <lineage>
        <taxon>Eukaryota</taxon>
        <taxon>Metazoa</taxon>
        <taxon>Spiralia</taxon>
        <taxon>Lophotrochozoa</taxon>
        <taxon>Annelida</taxon>
        <taxon>Polychaeta</taxon>
        <taxon>Sedentaria</taxon>
        <taxon>Scolecida</taxon>
        <taxon>Capitellidae</taxon>
        <taxon>Capitella</taxon>
    </lineage>
</organism>
<accession>R7V386</accession>
<dbReference type="Pfam" id="PF07885">
    <property type="entry name" value="Ion_trans_2"/>
    <property type="match status" value="2"/>
</dbReference>
<keyword evidence="7 8" id="KW-0407">Ion channel</keyword>
<feature type="transmembrane region" description="Helical" evidence="9">
    <location>
        <begin position="161"/>
        <end position="186"/>
    </location>
</feature>
<evidence type="ECO:0000259" key="10">
    <source>
        <dbReference type="Pfam" id="PF07885"/>
    </source>
</evidence>
<sequence length="255" mass="28473">MKWKYLVVLALSLGIYLVCGAFIFRATESRFERESRQKLEQTYTDFLREHPQTNKSRLLQFTTEIIQLESSLGRLSVTELNSSDANQIWDIHGALMFTLTVVTTIGYGHVYPSTAAGRAICIVYALLGIPFTLIFLGAVGDKMVSVAMRMGQVRWSRKHPAFNKALNTWCVLLAGMLIMFLLPAIIFTAIEGWSFGGACYYCFITLSTIGFGDTVAGVMIVQWLYSATPYILHTQYILALTLQVFGHACFDSASS</sequence>
<dbReference type="PANTHER" id="PTHR11003">
    <property type="entry name" value="POTASSIUM CHANNEL, SUBFAMILY K"/>
    <property type="match status" value="1"/>
</dbReference>
<dbReference type="GO" id="GO:0015271">
    <property type="term" value="F:outward rectifier potassium channel activity"/>
    <property type="evidence" value="ECO:0007669"/>
    <property type="project" value="TreeGrafter"/>
</dbReference>
<keyword evidence="2 8" id="KW-0813">Transport</keyword>
<dbReference type="EMBL" id="KB295623">
    <property type="protein sequence ID" value="ELU12952.1"/>
    <property type="molecule type" value="Genomic_DNA"/>
</dbReference>
<dbReference type="Gene3D" id="1.10.287.70">
    <property type="match status" value="1"/>
</dbReference>
<dbReference type="GO" id="GO:0005886">
    <property type="term" value="C:plasma membrane"/>
    <property type="evidence" value="ECO:0007669"/>
    <property type="project" value="TreeGrafter"/>
</dbReference>
<dbReference type="PRINTS" id="PR01333">
    <property type="entry name" value="2POREKCHANEL"/>
</dbReference>
<dbReference type="PANTHER" id="PTHR11003:SF345">
    <property type="entry name" value="TWIK FAMILY OF POTASSIUM CHANNELS PROTEIN 18"/>
    <property type="match status" value="1"/>
</dbReference>
<dbReference type="AlphaFoldDB" id="R7V386"/>
<evidence type="ECO:0000256" key="8">
    <source>
        <dbReference type="RuleBase" id="RU003857"/>
    </source>
</evidence>
<dbReference type="OrthoDB" id="297496at2759"/>
<keyword evidence="13" id="KW-1185">Reference proteome</keyword>
<gene>
    <name evidence="11" type="ORF">CAPTEDRAFT_112884</name>
</gene>
<keyword evidence="6 9" id="KW-0472">Membrane</keyword>
<dbReference type="STRING" id="283909.R7V386"/>
<feature type="transmembrane region" description="Helical" evidence="9">
    <location>
        <begin position="198"/>
        <end position="225"/>
    </location>
</feature>
<protein>
    <recommendedName>
        <fullName evidence="10">Potassium channel domain-containing protein</fullName>
    </recommendedName>
</protein>
<dbReference type="OMA" id="PLTYWLL"/>
<keyword evidence="4 9" id="KW-1133">Transmembrane helix</keyword>
<feature type="transmembrane region" description="Helical" evidence="9">
    <location>
        <begin position="91"/>
        <end position="110"/>
    </location>
</feature>
<keyword evidence="3 8" id="KW-0812">Transmembrane</keyword>
<dbReference type="InterPro" id="IPR003280">
    <property type="entry name" value="2pore_dom_K_chnl"/>
</dbReference>
<evidence type="ECO:0000313" key="12">
    <source>
        <dbReference type="EnsemblMetazoa" id="CapteP112884"/>
    </source>
</evidence>
<dbReference type="SUPFAM" id="SSF81324">
    <property type="entry name" value="Voltage-gated potassium channels"/>
    <property type="match status" value="2"/>
</dbReference>
<dbReference type="GO" id="GO:0022841">
    <property type="term" value="F:potassium ion leak channel activity"/>
    <property type="evidence" value="ECO:0007669"/>
    <property type="project" value="TreeGrafter"/>
</dbReference>
<evidence type="ECO:0000256" key="3">
    <source>
        <dbReference type="ARBA" id="ARBA00022692"/>
    </source>
</evidence>
<evidence type="ECO:0000256" key="7">
    <source>
        <dbReference type="ARBA" id="ARBA00023303"/>
    </source>
</evidence>
<reference evidence="13" key="1">
    <citation type="submission" date="2012-12" db="EMBL/GenBank/DDBJ databases">
        <authorList>
            <person name="Hellsten U."/>
            <person name="Grimwood J."/>
            <person name="Chapman J.A."/>
            <person name="Shapiro H."/>
            <person name="Aerts A."/>
            <person name="Otillar R.P."/>
            <person name="Terry A.Y."/>
            <person name="Boore J.L."/>
            <person name="Simakov O."/>
            <person name="Marletaz F."/>
            <person name="Cho S.-J."/>
            <person name="Edsinger-Gonzales E."/>
            <person name="Havlak P."/>
            <person name="Kuo D.-H."/>
            <person name="Larsson T."/>
            <person name="Lv J."/>
            <person name="Arendt D."/>
            <person name="Savage R."/>
            <person name="Osoegawa K."/>
            <person name="de Jong P."/>
            <person name="Lindberg D.R."/>
            <person name="Seaver E.C."/>
            <person name="Weisblat D.A."/>
            <person name="Putnam N.H."/>
            <person name="Grigoriev I.V."/>
            <person name="Rokhsar D.S."/>
        </authorList>
    </citation>
    <scope>NUCLEOTIDE SEQUENCE</scope>
    <source>
        <strain evidence="13">I ESC-2004</strain>
    </source>
</reference>
<feature type="transmembrane region" description="Helical" evidence="9">
    <location>
        <begin position="116"/>
        <end position="140"/>
    </location>
</feature>
<dbReference type="Proteomes" id="UP000014760">
    <property type="component" value="Unassembled WGS sequence"/>
</dbReference>
<feature type="domain" description="Potassium channel" evidence="10">
    <location>
        <begin position="176"/>
        <end position="217"/>
    </location>
</feature>
<dbReference type="HOGENOM" id="CLU_022504_1_0_1"/>
<evidence type="ECO:0000256" key="2">
    <source>
        <dbReference type="ARBA" id="ARBA00022448"/>
    </source>
</evidence>
<evidence type="ECO:0000256" key="1">
    <source>
        <dbReference type="ARBA" id="ARBA00004141"/>
    </source>
</evidence>
<evidence type="ECO:0000313" key="13">
    <source>
        <dbReference type="Proteomes" id="UP000014760"/>
    </source>
</evidence>
<reference evidence="12" key="3">
    <citation type="submission" date="2015-06" db="UniProtKB">
        <authorList>
            <consortium name="EnsemblMetazoa"/>
        </authorList>
    </citation>
    <scope>IDENTIFICATION</scope>
</reference>
<proteinExistence type="inferred from homology"/>
<evidence type="ECO:0000256" key="9">
    <source>
        <dbReference type="SAM" id="Phobius"/>
    </source>
</evidence>
<evidence type="ECO:0000256" key="4">
    <source>
        <dbReference type="ARBA" id="ARBA00022989"/>
    </source>
</evidence>